<keyword evidence="3 6" id="KW-0479">Metal-binding</keyword>
<evidence type="ECO:0000313" key="8">
    <source>
        <dbReference type="EMBL" id="SCZ44754.1"/>
    </source>
</evidence>
<evidence type="ECO:0000259" key="7">
    <source>
        <dbReference type="Pfam" id="PF03328"/>
    </source>
</evidence>
<feature type="binding site" evidence="6">
    <location>
        <position position="123"/>
    </location>
    <ligand>
        <name>Mg(2+)</name>
        <dbReference type="ChEBI" id="CHEBI:18420"/>
    </ligand>
</feature>
<dbReference type="Pfam" id="PF03328">
    <property type="entry name" value="HpcH_HpaI"/>
    <property type="match status" value="1"/>
</dbReference>
<dbReference type="InterPro" id="IPR040442">
    <property type="entry name" value="Pyrv_kinase-like_dom_sf"/>
</dbReference>
<evidence type="ECO:0000313" key="9">
    <source>
        <dbReference type="Proteomes" id="UP000199347"/>
    </source>
</evidence>
<sequence>MMGDMRFPFLPLFVPADRPERFGKAAASGADAVIIDLEDAVAPAAKEAAREGLAQGLAGLKPGGTAIYVRLNGADTGYFADDLAAIATLPLTGIVLPKAEDPAIIRIARETLGANGRVIALLETPLGIVRARELAQVADRLAFGSLDYAVAIGARHVRHALDAARQELVLASACAGLPGPIDGVTTTYRDEQAVVDDAAYAADLGFGGKLLIHPAQIAPAIRGFSPTGEEVARAEKILSALTEREGGAVSLDGAMVDAPVVKWAQTVKSRALRLQALQTDGEAGAAARARS</sequence>
<evidence type="ECO:0000256" key="4">
    <source>
        <dbReference type="ARBA" id="ARBA00022842"/>
    </source>
</evidence>
<organism evidence="8 9">
    <name type="scientific">Afifella marina DSM 2698</name>
    <dbReference type="NCBI Taxonomy" id="1120955"/>
    <lineage>
        <taxon>Bacteria</taxon>
        <taxon>Pseudomonadati</taxon>
        <taxon>Pseudomonadota</taxon>
        <taxon>Alphaproteobacteria</taxon>
        <taxon>Hyphomicrobiales</taxon>
        <taxon>Afifellaceae</taxon>
        <taxon>Afifella</taxon>
    </lineage>
</organism>
<dbReference type="InterPro" id="IPR015813">
    <property type="entry name" value="Pyrv/PenolPyrv_kinase-like_dom"/>
</dbReference>
<feature type="binding site" evidence="6">
    <location>
        <position position="147"/>
    </location>
    <ligand>
        <name>Mg(2+)</name>
        <dbReference type="ChEBI" id="CHEBI:18420"/>
    </ligand>
</feature>
<dbReference type="GO" id="GO:0000287">
    <property type="term" value="F:magnesium ion binding"/>
    <property type="evidence" value="ECO:0007669"/>
    <property type="project" value="TreeGrafter"/>
</dbReference>
<name>A0A1G5P5F8_AFIMA</name>
<evidence type="ECO:0000256" key="6">
    <source>
        <dbReference type="PIRSR" id="PIRSR015582-2"/>
    </source>
</evidence>
<gene>
    <name evidence="8" type="ORF">SAMN03080610_03276</name>
</gene>
<keyword evidence="4 6" id="KW-0460">Magnesium</keyword>
<dbReference type="GO" id="GO:0016829">
    <property type="term" value="F:lyase activity"/>
    <property type="evidence" value="ECO:0007669"/>
    <property type="project" value="UniProtKB-KW"/>
</dbReference>
<feature type="binding site" evidence="5">
    <location>
        <position position="70"/>
    </location>
    <ligand>
        <name>substrate</name>
    </ligand>
</feature>
<keyword evidence="8" id="KW-0456">Lyase</keyword>
<comment type="cofactor">
    <cofactor evidence="1">
        <name>Mg(2+)</name>
        <dbReference type="ChEBI" id="CHEBI:18420"/>
    </cofactor>
</comment>
<evidence type="ECO:0000256" key="2">
    <source>
        <dbReference type="ARBA" id="ARBA00005568"/>
    </source>
</evidence>
<dbReference type="EMBL" id="FMVW01000009">
    <property type="protein sequence ID" value="SCZ44754.1"/>
    <property type="molecule type" value="Genomic_DNA"/>
</dbReference>
<dbReference type="RefSeq" id="WP_244911164.1">
    <property type="nucleotide sequence ID" value="NZ_NPBC01000010.1"/>
</dbReference>
<dbReference type="InterPro" id="IPR005000">
    <property type="entry name" value="Aldolase/citrate-lyase_domain"/>
</dbReference>
<proteinExistence type="inferred from homology"/>
<protein>
    <submittedName>
        <fullName evidence="8">Citrate lyase subunit beta / citryl-CoA lyase</fullName>
    </submittedName>
</protein>
<dbReference type="Gene3D" id="3.20.20.60">
    <property type="entry name" value="Phosphoenolpyruvate-binding domains"/>
    <property type="match status" value="1"/>
</dbReference>
<comment type="similarity">
    <text evidence="2">Belongs to the HpcH/HpaI aldolase family.</text>
</comment>
<evidence type="ECO:0000256" key="3">
    <source>
        <dbReference type="ARBA" id="ARBA00022723"/>
    </source>
</evidence>
<dbReference type="PIRSF" id="PIRSF015582">
    <property type="entry name" value="Cit_lyase_B"/>
    <property type="match status" value="1"/>
</dbReference>
<feature type="binding site" evidence="5">
    <location>
        <position position="123"/>
    </location>
    <ligand>
        <name>substrate</name>
    </ligand>
</feature>
<dbReference type="PANTHER" id="PTHR32308:SF10">
    <property type="entry name" value="CITRATE LYASE SUBUNIT BETA"/>
    <property type="match status" value="1"/>
</dbReference>
<feature type="domain" description="HpcH/HpaI aldolase/citrate lyase" evidence="7">
    <location>
        <begin position="12"/>
        <end position="214"/>
    </location>
</feature>
<dbReference type="PANTHER" id="PTHR32308">
    <property type="entry name" value="LYASE BETA SUBUNIT, PUTATIVE (AFU_ORTHOLOGUE AFUA_4G13030)-RELATED"/>
    <property type="match status" value="1"/>
</dbReference>
<reference evidence="8 9" key="1">
    <citation type="submission" date="2016-10" db="EMBL/GenBank/DDBJ databases">
        <authorList>
            <person name="de Groot N.N."/>
        </authorList>
    </citation>
    <scope>NUCLEOTIDE SEQUENCE [LARGE SCALE GENOMIC DNA]</scope>
    <source>
        <strain evidence="8 9">DSM 2698</strain>
    </source>
</reference>
<dbReference type="SUPFAM" id="SSF51621">
    <property type="entry name" value="Phosphoenolpyruvate/pyruvate domain"/>
    <property type="match status" value="1"/>
</dbReference>
<accession>A0A1G5P5F8</accession>
<dbReference type="GO" id="GO:0006107">
    <property type="term" value="P:oxaloacetate metabolic process"/>
    <property type="evidence" value="ECO:0007669"/>
    <property type="project" value="TreeGrafter"/>
</dbReference>
<dbReference type="InterPro" id="IPR011206">
    <property type="entry name" value="Citrate_lyase_beta/mcl1/mcl2"/>
</dbReference>
<evidence type="ECO:0000256" key="1">
    <source>
        <dbReference type="ARBA" id="ARBA00001946"/>
    </source>
</evidence>
<evidence type="ECO:0000256" key="5">
    <source>
        <dbReference type="PIRSR" id="PIRSR015582-1"/>
    </source>
</evidence>
<keyword evidence="9" id="KW-1185">Reference proteome</keyword>
<dbReference type="STRING" id="1120955.SAMN03080610_03276"/>
<dbReference type="Proteomes" id="UP000199347">
    <property type="component" value="Unassembled WGS sequence"/>
</dbReference>
<dbReference type="AlphaFoldDB" id="A0A1G5P5F8"/>